<dbReference type="Gene3D" id="1.10.10.10">
    <property type="entry name" value="Winged helix-like DNA-binding domain superfamily/Winged helix DNA-binding domain"/>
    <property type="match status" value="1"/>
</dbReference>
<feature type="domain" description="FtsK gamma" evidence="1">
    <location>
        <begin position="70"/>
        <end position="135"/>
    </location>
</feature>
<name>A0A5E6TMU1_PSEFL</name>
<dbReference type="AlphaFoldDB" id="A0A5E6TMU1"/>
<evidence type="ECO:0000313" key="2">
    <source>
        <dbReference type="EMBL" id="VVM94699.1"/>
    </source>
</evidence>
<dbReference type="EMBL" id="CABVHJ010000008">
    <property type="protein sequence ID" value="VVM94699.1"/>
    <property type="molecule type" value="Genomic_DNA"/>
</dbReference>
<gene>
    <name evidence="2" type="ORF">PS655_03003</name>
</gene>
<dbReference type="InterPro" id="IPR018541">
    <property type="entry name" value="Ftsk_gamma"/>
</dbReference>
<dbReference type="Proteomes" id="UP000327167">
    <property type="component" value="Unassembled WGS sequence"/>
</dbReference>
<protein>
    <recommendedName>
        <fullName evidence="1">FtsK gamma domain-containing protein</fullName>
    </recommendedName>
</protein>
<dbReference type="SUPFAM" id="SSF46785">
    <property type="entry name" value="Winged helix' DNA-binding domain"/>
    <property type="match status" value="1"/>
</dbReference>
<proteinExistence type="predicted"/>
<sequence length="137" mass="15383">MSIDKMREEFEAAIALETGRPVQEFRDDRQGESYASTGPKYAWWGWKASREAVEQSQISPEVQAMLQQFAAEEAEEIQRAESFVRATGRASISALQRNFKISYGGACRLMDKLVSRGIVSPIDAEGRRSVLPEQVKP</sequence>
<reference evidence="2 3" key="1">
    <citation type="submission" date="2019-09" db="EMBL/GenBank/DDBJ databases">
        <authorList>
            <person name="Chandra G."/>
            <person name="Truman W A."/>
        </authorList>
    </citation>
    <scope>NUCLEOTIDE SEQUENCE [LARGE SCALE GENOMIC DNA]</scope>
    <source>
        <strain evidence="2">PS655</strain>
    </source>
</reference>
<dbReference type="SMART" id="SM00843">
    <property type="entry name" value="Ftsk_gamma"/>
    <property type="match status" value="1"/>
</dbReference>
<dbReference type="InterPro" id="IPR036388">
    <property type="entry name" value="WH-like_DNA-bd_sf"/>
</dbReference>
<evidence type="ECO:0000313" key="3">
    <source>
        <dbReference type="Proteomes" id="UP000327167"/>
    </source>
</evidence>
<dbReference type="RefSeq" id="WP_191630893.1">
    <property type="nucleotide sequence ID" value="NZ_CABVHJ010000008.1"/>
</dbReference>
<dbReference type="Pfam" id="PF09397">
    <property type="entry name" value="FtsK_gamma"/>
    <property type="match status" value="1"/>
</dbReference>
<dbReference type="InterPro" id="IPR036390">
    <property type="entry name" value="WH_DNA-bd_sf"/>
</dbReference>
<organism evidence="2 3">
    <name type="scientific">Pseudomonas fluorescens</name>
    <dbReference type="NCBI Taxonomy" id="294"/>
    <lineage>
        <taxon>Bacteria</taxon>
        <taxon>Pseudomonadati</taxon>
        <taxon>Pseudomonadota</taxon>
        <taxon>Gammaproteobacteria</taxon>
        <taxon>Pseudomonadales</taxon>
        <taxon>Pseudomonadaceae</taxon>
        <taxon>Pseudomonas</taxon>
    </lineage>
</organism>
<accession>A0A5E6TMU1</accession>
<evidence type="ECO:0000259" key="1">
    <source>
        <dbReference type="SMART" id="SM00843"/>
    </source>
</evidence>